<protein>
    <submittedName>
        <fullName evidence="1">Uncharacterized protein</fullName>
    </submittedName>
</protein>
<accession>A0A5N7A869</accession>
<reference evidence="1 2" key="1">
    <citation type="submission" date="2019-04" db="EMBL/GenBank/DDBJ databases">
        <title>Friends and foes A comparative genomics studyof 23 Aspergillus species from section Flavi.</title>
        <authorList>
            <consortium name="DOE Joint Genome Institute"/>
            <person name="Kjaerbolling I."/>
            <person name="Vesth T."/>
            <person name="Frisvad J.C."/>
            <person name="Nybo J.L."/>
            <person name="Theobald S."/>
            <person name="Kildgaard S."/>
            <person name="Isbrandt T."/>
            <person name="Kuo A."/>
            <person name="Sato A."/>
            <person name="Lyhne E.K."/>
            <person name="Kogle M.E."/>
            <person name="Wiebenga A."/>
            <person name="Kun R.S."/>
            <person name="Lubbers R.J."/>
            <person name="Makela M.R."/>
            <person name="Barry K."/>
            <person name="Chovatia M."/>
            <person name="Clum A."/>
            <person name="Daum C."/>
            <person name="Haridas S."/>
            <person name="He G."/>
            <person name="LaButti K."/>
            <person name="Lipzen A."/>
            <person name="Mondo S."/>
            <person name="Riley R."/>
            <person name="Salamov A."/>
            <person name="Simmons B.A."/>
            <person name="Magnuson J.K."/>
            <person name="Henrissat B."/>
            <person name="Mortensen U.H."/>
            <person name="Larsen T.O."/>
            <person name="Devries R.P."/>
            <person name="Grigoriev I.V."/>
            <person name="Machida M."/>
            <person name="Baker S.E."/>
            <person name="Andersen M.R."/>
        </authorList>
    </citation>
    <scope>NUCLEOTIDE SEQUENCE [LARGE SCALE GENOMIC DNA]</scope>
    <source>
        <strain evidence="1 2">CBS 763.97</strain>
    </source>
</reference>
<dbReference type="OrthoDB" id="4500463at2759"/>
<gene>
    <name evidence="1" type="ORF">BDV27DRAFT_156897</name>
</gene>
<dbReference type="Proteomes" id="UP000326268">
    <property type="component" value="Unassembled WGS sequence"/>
</dbReference>
<organism evidence="1 2">
    <name type="scientific">Aspergillus caelatus</name>
    <dbReference type="NCBI Taxonomy" id="61420"/>
    <lineage>
        <taxon>Eukaryota</taxon>
        <taxon>Fungi</taxon>
        <taxon>Dikarya</taxon>
        <taxon>Ascomycota</taxon>
        <taxon>Pezizomycotina</taxon>
        <taxon>Eurotiomycetes</taxon>
        <taxon>Eurotiomycetidae</taxon>
        <taxon>Eurotiales</taxon>
        <taxon>Aspergillaceae</taxon>
        <taxon>Aspergillus</taxon>
        <taxon>Aspergillus subgen. Circumdati</taxon>
    </lineage>
</organism>
<name>A0A5N7A869_9EURO</name>
<dbReference type="RefSeq" id="XP_031928487.1">
    <property type="nucleotide sequence ID" value="XM_032072411.1"/>
</dbReference>
<evidence type="ECO:0000313" key="1">
    <source>
        <dbReference type="EMBL" id="KAE8365406.1"/>
    </source>
</evidence>
<evidence type="ECO:0000313" key="2">
    <source>
        <dbReference type="Proteomes" id="UP000326268"/>
    </source>
</evidence>
<sequence>MTNHIVDGISVSYFQGIYRCLPIISRKRFHDYLIHVGTSPPASFSVLLPNICLVMCHPEILPQTPQHISRVSLYITVKLLFTQAVFFCELSTRDQPFTTDIFGHFQLTISEDIDQDDSMSRFQAAVESIEMKGLGYSAQAAWLLDQVLKATKHPNASTQLNQLDELGPLLQALLGSLLEQY</sequence>
<keyword evidence="2" id="KW-1185">Reference proteome</keyword>
<dbReference type="GeneID" id="43656857"/>
<dbReference type="AlphaFoldDB" id="A0A5N7A869"/>
<proteinExistence type="predicted"/>
<dbReference type="EMBL" id="ML737631">
    <property type="protein sequence ID" value="KAE8365406.1"/>
    <property type="molecule type" value="Genomic_DNA"/>
</dbReference>